<dbReference type="Proteomes" id="UP000245626">
    <property type="component" value="Unassembled WGS sequence"/>
</dbReference>
<keyword evidence="2" id="KW-1185">Reference proteome</keyword>
<protein>
    <submittedName>
        <fullName evidence="1">Metallo-dependent phosphatase</fullName>
    </submittedName>
</protein>
<gene>
    <name evidence="1" type="ORF">IE53DRAFT_385516</name>
</gene>
<dbReference type="EMBL" id="KZ819798">
    <property type="protein sequence ID" value="PWN52085.1"/>
    <property type="molecule type" value="Genomic_DNA"/>
</dbReference>
<sequence length="387" mass="42898">MAQTRLRLVLIILTAFSFLYFTRISVFKTQDKVQGAENSPAAPYGKSATQTSAKSIRRRVVAVADLHGDLEHALSVFRMAGLLPPYPSVSTDWIGGHDILVSTGDIVDRGDDTIKLYQLFQKMRKESQAAGGRVVNLVGNHEVMNALGDWRYVTQGDIESFGGRTARRAAMSSTGWIGKDWLENYNVTARVPLLPPQHPSLPSGYSPPSASFVHGGITSRYAGIGIDEINRVGRSLLRKGLEDPEPSGRYPHGVTRDEMDLWSEDGPLWYRGYAYNDNDAACKEAHEATQSLGVKHLVMGHTPHFKGFVVRCPSSEILLIDTGISRAYGGEQSALIIDTELTRMMASDGEKAPQEGQIKWRETEVLTALYKGRRPKVIDRLERTLWL</sequence>
<organism evidence="1 2">
    <name type="scientific">Violaceomyces palustris</name>
    <dbReference type="NCBI Taxonomy" id="1673888"/>
    <lineage>
        <taxon>Eukaryota</taxon>
        <taxon>Fungi</taxon>
        <taxon>Dikarya</taxon>
        <taxon>Basidiomycota</taxon>
        <taxon>Ustilaginomycotina</taxon>
        <taxon>Ustilaginomycetes</taxon>
        <taxon>Violaceomycetales</taxon>
        <taxon>Violaceomycetaceae</taxon>
        <taxon>Violaceomyces</taxon>
    </lineage>
</organism>
<accession>A0ACD0P1X4</accession>
<evidence type="ECO:0000313" key="1">
    <source>
        <dbReference type="EMBL" id="PWN52085.1"/>
    </source>
</evidence>
<reference evidence="1 2" key="1">
    <citation type="journal article" date="2018" name="Mol. Biol. Evol.">
        <title>Broad Genomic Sampling Reveals a Smut Pathogenic Ancestry of the Fungal Clade Ustilaginomycotina.</title>
        <authorList>
            <person name="Kijpornyongpan T."/>
            <person name="Mondo S.J."/>
            <person name="Barry K."/>
            <person name="Sandor L."/>
            <person name="Lee J."/>
            <person name="Lipzen A."/>
            <person name="Pangilinan J."/>
            <person name="LaButti K."/>
            <person name="Hainaut M."/>
            <person name="Henrissat B."/>
            <person name="Grigoriev I.V."/>
            <person name="Spatafora J.W."/>
            <person name="Aime M.C."/>
        </authorList>
    </citation>
    <scope>NUCLEOTIDE SEQUENCE [LARGE SCALE GENOMIC DNA]</scope>
    <source>
        <strain evidence="1 2">SA 807</strain>
    </source>
</reference>
<evidence type="ECO:0000313" key="2">
    <source>
        <dbReference type="Proteomes" id="UP000245626"/>
    </source>
</evidence>
<name>A0ACD0P1X4_9BASI</name>
<proteinExistence type="predicted"/>